<dbReference type="AlphaFoldDB" id="A0A2P2QHD2"/>
<name>A0A2P2QHD2_RHIMU</name>
<organism evidence="1">
    <name type="scientific">Rhizophora mucronata</name>
    <name type="common">Asiatic mangrove</name>
    <dbReference type="NCBI Taxonomy" id="61149"/>
    <lineage>
        <taxon>Eukaryota</taxon>
        <taxon>Viridiplantae</taxon>
        <taxon>Streptophyta</taxon>
        <taxon>Embryophyta</taxon>
        <taxon>Tracheophyta</taxon>
        <taxon>Spermatophyta</taxon>
        <taxon>Magnoliopsida</taxon>
        <taxon>eudicotyledons</taxon>
        <taxon>Gunneridae</taxon>
        <taxon>Pentapetalae</taxon>
        <taxon>rosids</taxon>
        <taxon>fabids</taxon>
        <taxon>Malpighiales</taxon>
        <taxon>Rhizophoraceae</taxon>
        <taxon>Rhizophora</taxon>
    </lineage>
</organism>
<evidence type="ECO:0000313" key="1">
    <source>
        <dbReference type="EMBL" id="MBX66410.1"/>
    </source>
</evidence>
<accession>A0A2P2QHD2</accession>
<sequence length="44" mass="5083">MSVEGKLPELSCFDIWFPKLSFPRNSSTPTKTKMRSLTYSHCKC</sequence>
<proteinExistence type="predicted"/>
<protein>
    <submittedName>
        <fullName evidence="1">Uncharacterized protein</fullName>
    </submittedName>
</protein>
<dbReference type="EMBL" id="GGEC01085926">
    <property type="protein sequence ID" value="MBX66410.1"/>
    <property type="molecule type" value="Transcribed_RNA"/>
</dbReference>
<reference evidence="1" key="1">
    <citation type="submission" date="2018-02" db="EMBL/GenBank/DDBJ databases">
        <title>Rhizophora mucronata_Transcriptome.</title>
        <authorList>
            <person name="Meera S.P."/>
            <person name="Sreeshan A."/>
            <person name="Augustine A."/>
        </authorList>
    </citation>
    <scope>NUCLEOTIDE SEQUENCE</scope>
    <source>
        <tissue evidence="1">Leaf</tissue>
    </source>
</reference>